<dbReference type="SUPFAM" id="SSF54197">
    <property type="entry name" value="HIT-like"/>
    <property type="match status" value="1"/>
</dbReference>
<protein>
    <recommendedName>
        <fullName evidence="3">HIT domain-containing protein</fullName>
    </recommendedName>
</protein>
<dbReference type="EMBL" id="MHMM01000004">
    <property type="protein sequence ID" value="OGZ27768.1"/>
    <property type="molecule type" value="Genomic_DNA"/>
</dbReference>
<dbReference type="PANTHER" id="PTHR42997:SF1">
    <property type="entry name" value="AP-4-A PHOSPHORYLASE"/>
    <property type="match status" value="1"/>
</dbReference>
<dbReference type="STRING" id="1801677.A2365_03975"/>
<evidence type="ECO:0000313" key="1">
    <source>
        <dbReference type="EMBL" id="OGZ27768.1"/>
    </source>
</evidence>
<sequence>MERRIVDTTYANQDDSSGNYLQLLEEAERDQKCPFCNLPGDNKLVATTHWWTMIECRWPYENAEVHLILIPNRHIEDIMDVGQNDWGEVNSLIFMAMKIYPTLKIGGGLAVRFGTNSGVTIKHLHFHLIAPVTDEQTGRVIPGKHVNFPIG</sequence>
<dbReference type="InterPro" id="IPR052908">
    <property type="entry name" value="AP-4-A_phosphorylase"/>
</dbReference>
<reference evidence="1 2" key="1">
    <citation type="journal article" date="2016" name="Nat. Commun.">
        <title>Thousands of microbial genomes shed light on interconnected biogeochemical processes in an aquifer system.</title>
        <authorList>
            <person name="Anantharaman K."/>
            <person name="Brown C.T."/>
            <person name="Hug L.A."/>
            <person name="Sharon I."/>
            <person name="Castelle C.J."/>
            <person name="Probst A.J."/>
            <person name="Thomas B.C."/>
            <person name="Singh A."/>
            <person name="Wilkins M.J."/>
            <person name="Karaoz U."/>
            <person name="Brodie E.L."/>
            <person name="Williams K.H."/>
            <person name="Hubbard S.S."/>
            <person name="Banfield J.F."/>
        </authorList>
    </citation>
    <scope>NUCLEOTIDE SEQUENCE [LARGE SCALE GENOMIC DNA]</scope>
</reference>
<organism evidence="1 2">
    <name type="scientific">Candidatus Nealsonbacteria bacterium RIFOXYB1_FULL_40_15</name>
    <dbReference type="NCBI Taxonomy" id="1801677"/>
    <lineage>
        <taxon>Bacteria</taxon>
        <taxon>Candidatus Nealsoniibacteriota</taxon>
    </lineage>
</organism>
<dbReference type="Pfam" id="PF11969">
    <property type="entry name" value="DcpS_C"/>
    <property type="match status" value="1"/>
</dbReference>
<dbReference type="AlphaFoldDB" id="A0A1G2ER87"/>
<dbReference type="InterPro" id="IPR036265">
    <property type="entry name" value="HIT-like_sf"/>
</dbReference>
<gene>
    <name evidence="1" type="ORF">A2365_03975</name>
</gene>
<comment type="caution">
    <text evidence="1">The sequence shown here is derived from an EMBL/GenBank/DDBJ whole genome shotgun (WGS) entry which is preliminary data.</text>
</comment>
<name>A0A1G2ER87_9BACT</name>
<dbReference type="Proteomes" id="UP000177740">
    <property type="component" value="Unassembled WGS sequence"/>
</dbReference>
<dbReference type="Gene3D" id="3.30.428.10">
    <property type="entry name" value="HIT-like"/>
    <property type="match status" value="1"/>
</dbReference>
<dbReference type="PANTHER" id="PTHR42997">
    <property type="entry name" value="HIT FAMILY HYDROLASE"/>
    <property type="match status" value="1"/>
</dbReference>
<proteinExistence type="predicted"/>
<evidence type="ECO:0000313" key="2">
    <source>
        <dbReference type="Proteomes" id="UP000177740"/>
    </source>
</evidence>
<evidence type="ECO:0008006" key="3">
    <source>
        <dbReference type="Google" id="ProtNLM"/>
    </source>
</evidence>
<accession>A0A1G2ER87</accession>